<dbReference type="GO" id="GO:0050661">
    <property type="term" value="F:NADP binding"/>
    <property type="evidence" value="ECO:0007669"/>
    <property type="project" value="UniProtKB-UniRule"/>
</dbReference>
<comment type="caution">
    <text evidence="17">The sequence shown here is derived from an EMBL/GenBank/DDBJ whole genome shotgun (WGS) entry which is preliminary data.</text>
</comment>
<evidence type="ECO:0000256" key="11">
    <source>
        <dbReference type="ARBA" id="ARBA00049080"/>
    </source>
</evidence>
<dbReference type="Pfam" id="PF05173">
    <property type="entry name" value="DapB_C"/>
    <property type="match status" value="1"/>
</dbReference>
<comment type="pathway">
    <text evidence="9 13">Amino-acid biosynthesis; L-lysine biosynthesis via DAP pathway; (S)-tetrahydrodipicolinate from L-aspartate: step 4/4.</text>
</comment>
<evidence type="ECO:0000256" key="13">
    <source>
        <dbReference type="HAMAP-Rule" id="MF_00102"/>
    </source>
</evidence>
<dbReference type="Proteomes" id="UP000256329">
    <property type="component" value="Unassembled WGS sequence"/>
</dbReference>
<dbReference type="InterPro" id="IPR036291">
    <property type="entry name" value="NAD(P)-bd_dom_sf"/>
</dbReference>
<keyword evidence="14" id="KW-0812">Transmembrane</keyword>
<dbReference type="Pfam" id="PF01113">
    <property type="entry name" value="DapB_N"/>
    <property type="match status" value="1"/>
</dbReference>
<evidence type="ECO:0000256" key="2">
    <source>
        <dbReference type="ARBA" id="ARBA00022490"/>
    </source>
</evidence>
<comment type="caution">
    <text evidence="13">Was originally thought to be a dihydrodipicolinate reductase (DHDPR), catalyzing the conversion of dihydrodipicolinate to tetrahydrodipicolinate. However, it was shown in E.coli that the substrate of the enzymatic reaction is not dihydrodipicolinate (DHDP) but in fact (2S,4S)-4-hydroxy-2,3,4,5-tetrahydrodipicolinic acid (HTPA), the product released by the DapA-catalyzed reaction.</text>
</comment>
<dbReference type="GO" id="GO:0005829">
    <property type="term" value="C:cytosol"/>
    <property type="evidence" value="ECO:0007669"/>
    <property type="project" value="TreeGrafter"/>
</dbReference>
<comment type="catalytic activity">
    <reaction evidence="11 13">
        <text>(S)-2,3,4,5-tetrahydrodipicolinate + NADP(+) + H2O = (2S,4S)-4-hydroxy-2,3,4,5-tetrahydrodipicolinate + NADPH + H(+)</text>
        <dbReference type="Rhea" id="RHEA:35331"/>
        <dbReference type="ChEBI" id="CHEBI:15377"/>
        <dbReference type="ChEBI" id="CHEBI:15378"/>
        <dbReference type="ChEBI" id="CHEBI:16845"/>
        <dbReference type="ChEBI" id="CHEBI:57783"/>
        <dbReference type="ChEBI" id="CHEBI:58349"/>
        <dbReference type="ChEBI" id="CHEBI:67139"/>
        <dbReference type="EC" id="1.17.1.8"/>
    </reaction>
</comment>
<dbReference type="NCBIfam" id="TIGR00036">
    <property type="entry name" value="dapB"/>
    <property type="match status" value="1"/>
</dbReference>
<comment type="subcellular location">
    <subcellularLocation>
        <location evidence="13">Cytoplasm</location>
    </subcellularLocation>
</comment>
<feature type="transmembrane region" description="Helical" evidence="14">
    <location>
        <begin position="118"/>
        <end position="144"/>
    </location>
</feature>
<keyword evidence="18" id="KW-1185">Reference proteome</keyword>
<sequence>MIRVVVTGAAGRMGREVVKAVSRTPGMQLVGAVDPGHTGQDVGLLAGIGPLGLMVRDDLANVLRETEASVMVDFTTPHAAVANIKTALACGVRPVVGTTGIPQEEIEELKKICREKRLGGLIAPNFALGAVLMMHFAGIAARYFPDVEIIEYHHHQKLDAPSGTALQTAEIIARSRQGGPAEDRTEVEKLDGARGGNLEGVRIHSIRLPGFVAHQEVIFGGLGQTLTIRHDSTSRESFMPGVIMAIKKVLELEELVYGLDKLIFG</sequence>
<protein>
    <recommendedName>
        <fullName evidence="10 13">4-hydroxy-tetrahydrodipicolinate reductase</fullName>
        <shortName evidence="13">HTPA reductase</shortName>
        <ecNumber evidence="10 13">1.17.1.8</ecNumber>
    </recommendedName>
</protein>
<comment type="caution">
    <text evidence="13">Lacks conserved residue(s) required for the propagation of feature annotation.</text>
</comment>
<evidence type="ECO:0000256" key="7">
    <source>
        <dbReference type="ARBA" id="ARBA00023027"/>
    </source>
</evidence>
<evidence type="ECO:0000256" key="5">
    <source>
        <dbReference type="ARBA" id="ARBA00022915"/>
    </source>
</evidence>
<dbReference type="InterPro" id="IPR022664">
    <property type="entry name" value="DapB_N_CS"/>
</dbReference>
<evidence type="ECO:0000256" key="14">
    <source>
        <dbReference type="SAM" id="Phobius"/>
    </source>
</evidence>
<comment type="catalytic activity">
    <reaction evidence="12 13">
        <text>(S)-2,3,4,5-tetrahydrodipicolinate + NAD(+) + H2O = (2S,4S)-4-hydroxy-2,3,4,5-tetrahydrodipicolinate + NADH + H(+)</text>
        <dbReference type="Rhea" id="RHEA:35323"/>
        <dbReference type="ChEBI" id="CHEBI:15377"/>
        <dbReference type="ChEBI" id="CHEBI:15378"/>
        <dbReference type="ChEBI" id="CHEBI:16845"/>
        <dbReference type="ChEBI" id="CHEBI:57540"/>
        <dbReference type="ChEBI" id="CHEBI:57945"/>
        <dbReference type="ChEBI" id="CHEBI:67139"/>
        <dbReference type="EC" id="1.17.1.8"/>
    </reaction>
</comment>
<evidence type="ECO:0000256" key="12">
    <source>
        <dbReference type="ARBA" id="ARBA00049396"/>
    </source>
</evidence>
<dbReference type="GO" id="GO:0019877">
    <property type="term" value="P:diaminopimelate biosynthetic process"/>
    <property type="evidence" value="ECO:0007669"/>
    <property type="project" value="UniProtKB-UniRule"/>
</dbReference>
<dbReference type="InterPro" id="IPR023940">
    <property type="entry name" value="DHDPR_bac"/>
</dbReference>
<evidence type="ECO:0000256" key="6">
    <source>
        <dbReference type="ARBA" id="ARBA00023002"/>
    </source>
</evidence>
<keyword evidence="14" id="KW-1133">Transmembrane helix</keyword>
<keyword evidence="2 13" id="KW-0963">Cytoplasm</keyword>
<evidence type="ECO:0000256" key="3">
    <source>
        <dbReference type="ARBA" id="ARBA00022605"/>
    </source>
</evidence>
<feature type="active site" description="Proton donor/acceptor" evidence="13">
    <location>
        <position position="153"/>
    </location>
</feature>
<dbReference type="PANTHER" id="PTHR20836:SF0">
    <property type="entry name" value="4-HYDROXY-TETRAHYDRODIPICOLINATE REDUCTASE 1, CHLOROPLASTIC-RELATED"/>
    <property type="match status" value="1"/>
</dbReference>
<dbReference type="EC" id="1.17.1.8" evidence="10 13"/>
<feature type="domain" description="Dihydrodipicolinate reductase C-terminal" evidence="16">
    <location>
        <begin position="129"/>
        <end position="262"/>
    </location>
</feature>
<dbReference type="CDD" id="cd02274">
    <property type="entry name" value="DHDPR_N"/>
    <property type="match status" value="1"/>
</dbReference>
<dbReference type="OrthoDB" id="9790352at2"/>
<evidence type="ECO:0000256" key="4">
    <source>
        <dbReference type="ARBA" id="ARBA00022857"/>
    </source>
</evidence>
<organism evidence="17 18">
    <name type="scientific">Ammonifex thiophilus</name>
    <dbReference type="NCBI Taxonomy" id="444093"/>
    <lineage>
        <taxon>Bacteria</taxon>
        <taxon>Bacillati</taxon>
        <taxon>Bacillota</taxon>
        <taxon>Clostridia</taxon>
        <taxon>Thermoanaerobacterales</taxon>
        <taxon>Thermoanaerobacteraceae</taxon>
        <taxon>Ammonifex</taxon>
    </lineage>
</organism>
<evidence type="ECO:0000256" key="10">
    <source>
        <dbReference type="ARBA" id="ARBA00038983"/>
    </source>
</evidence>
<keyword evidence="7 13" id="KW-0520">NAD</keyword>
<dbReference type="EMBL" id="QSLN01000001">
    <property type="protein sequence ID" value="RDV84875.1"/>
    <property type="molecule type" value="Genomic_DNA"/>
</dbReference>
<proteinExistence type="inferred from homology"/>
<accession>A0A3D8P8I5</accession>
<comment type="subunit">
    <text evidence="13">Homotetramer.</text>
</comment>
<keyword evidence="3 13" id="KW-0028">Amino-acid biosynthesis</keyword>
<dbReference type="PIRSF" id="PIRSF000161">
    <property type="entry name" value="DHPR"/>
    <property type="match status" value="1"/>
</dbReference>
<dbReference type="InterPro" id="IPR000846">
    <property type="entry name" value="DapB_N"/>
</dbReference>
<feature type="binding site" evidence="13">
    <location>
        <begin position="8"/>
        <end position="13"/>
    </location>
    <ligand>
        <name>NAD(+)</name>
        <dbReference type="ChEBI" id="CHEBI:57540"/>
    </ligand>
</feature>
<dbReference type="SUPFAM" id="SSF51735">
    <property type="entry name" value="NAD(P)-binding Rossmann-fold domains"/>
    <property type="match status" value="1"/>
</dbReference>
<dbReference type="Gene3D" id="3.40.50.720">
    <property type="entry name" value="NAD(P)-binding Rossmann-like Domain"/>
    <property type="match status" value="1"/>
</dbReference>
<dbReference type="RefSeq" id="WP_115791868.1">
    <property type="nucleotide sequence ID" value="NZ_QSLN01000001.1"/>
</dbReference>
<dbReference type="InterPro" id="IPR022663">
    <property type="entry name" value="DapB_C"/>
</dbReference>
<name>A0A3D8P8I5_9THEO</name>
<dbReference type="PROSITE" id="PS01298">
    <property type="entry name" value="DAPB"/>
    <property type="match status" value="1"/>
</dbReference>
<evidence type="ECO:0000259" key="16">
    <source>
        <dbReference type="Pfam" id="PF05173"/>
    </source>
</evidence>
<keyword evidence="14" id="KW-0472">Membrane</keyword>
<evidence type="ECO:0000256" key="9">
    <source>
        <dbReference type="ARBA" id="ARBA00037922"/>
    </source>
</evidence>
<dbReference type="SUPFAM" id="SSF55347">
    <property type="entry name" value="Glyceraldehyde-3-phosphate dehydrogenase-like, C-terminal domain"/>
    <property type="match status" value="1"/>
</dbReference>
<dbReference type="GO" id="GO:0008839">
    <property type="term" value="F:4-hydroxy-tetrahydrodipicolinate reductase"/>
    <property type="evidence" value="ECO:0007669"/>
    <property type="project" value="UniProtKB-UniRule"/>
</dbReference>
<dbReference type="PANTHER" id="PTHR20836">
    <property type="entry name" value="DIHYDRODIPICOLINATE REDUCTASE"/>
    <property type="match status" value="1"/>
</dbReference>
<dbReference type="GO" id="GO:0009089">
    <property type="term" value="P:lysine biosynthetic process via diaminopimelate"/>
    <property type="evidence" value="ECO:0007669"/>
    <property type="project" value="UniProtKB-UniRule"/>
</dbReference>
<evidence type="ECO:0000256" key="8">
    <source>
        <dbReference type="ARBA" id="ARBA00023154"/>
    </source>
</evidence>
<dbReference type="GO" id="GO:0016726">
    <property type="term" value="F:oxidoreductase activity, acting on CH or CH2 groups, NAD or NADP as acceptor"/>
    <property type="evidence" value="ECO:0007669"/>
    <property type="project" value="UniProtKB-UniRule"/>
</dbReference>
<dbReference type="GO" id="GO:0051287">
    <property type="term" value="F:NAD binding"/>
    <property type="evidence" value="ECO:0007669"/>
    <property type="project" value="UniProtKB-UniRule"/>
</dbReference>
<evidence type="ECO:0000313" key="18">
    <source>
        <dbReference type="Proteomes" id="UP000256329"/>
    </source>
</evidence>
<dbReference type="Gene3D" id="3.30.360.10">
    <property type="entry name" value="Dihydrodipicolinate Reductase, domain 2"/>
    <property type="match status" value="1"/>
</dbReference>
<keyword evidence="6 13" id="KW-0560">Oxidoreductase</keyword>
<comment type="similarity">
    <text evidence="1 13">Belongs to the DapB family.</text>
</comment>
<comment type="function">
    <text evidence="13">Catalyzes the conversion of 4-hydroxy-tetrahydrodipicolinate (HTPA) to tetrahydrodipicolinate.</text>
</comment>
<keyword evidence="5 13" id="KW-0220">Diaminopimelate biosynthesis</keyword>
<feature type="binding site" evidence="13">
    <location>
        <begin position="123"/>
        <end position="126"/>
    </location>
    <ligand>
        <name>NAD(+)</name>
        <dbReference type="ChEBI" id="CHEBI:57540"/>
    </ligand>
</feature>
<evidence type="ECO:0000259" key="15">
    <source>
        <dbReference type="Pfam" id="PF01113"/>
    </source>
</evidence>
<feature type="binding site" evidence="13">
    <location>
        <position position="154"/>
    </location>
    <ligand>
        <name>(S)-2,3,4,5-tetrahydrodipicolinate</name>
        <dbReference type="ChEBI" id="CHEBI:16845"/>
    </ligand>
</feature>
<feature type="binding site" evidence="13">
    <location>
        <position position="34"/>
    </location>
    <ligand>
        <name>NAD(+)</name>
        <dbReference type="ChEBI" id="CHEBI:57540"/>
    </ligand>
</feature>
<dbReference type="UniPathway" id="UPA00034">
    <property type="reaction ID" value="UER00018"/>
</dbReference>
<keyword evidence="8 13" id="KW-0457">Lysine biosynthesis</keyword>
<dbReference type="AlphaFoldDB" id="A0A3D8P8I5"/>
<feature type="domain" description="Dihydrodipicolinate reductase N-terminal" evidence="15">
    <location>
        <begin position="2"/>
        <end position="126"/>
    </location>
</feature>
<feature type="binding site" evidence="13">
    <location>
        <begin position="163"/>
        <end position="164"/>
    </location>
    <ligand>
        <name>(S)-2,3,4,5-tetrahydrodipicolinate</name>
        <dbReference type="ChEBI" id="CHEBI:16845"/>
    </ligand>
</feature>
<dbReference type="HAMAP" id="MF_00102">
    <property type="entry name" value="DapB"/>
    <property type="match status" value="1"/>
</dbReference>
<keyword evidence="4 13" id="KW-0521">NADP</keyword>
<evidence type="ECO:0000313" key="17">
    <source>
        <dbReference type="EMBL" id="RDV84875.1"/>
    </source>
</evidence>
<feature type="active site" description="Proton donor" evidence="13">
    <location>
        <position position="157"/>
    </location>
</feature>
<reference evidence="17 18" key="1">
    <citation type="submission" date="2018-08" db="EMBL/GenBank/DDBJ databases">
        <title>Form III RuBisCO-mediated autotrophy in Thermodesulfobium bacteria.</title>
        <authorList>
            <person name="Toshchakov S.V."/>
            <person name="Kublanov I.V."/>
            <person name="Frolov E."/>
            <person name="Bonch-Osmolovskaya E.A."/>
            <person name="Tourova T.P."/>
            <person name="Chernych N.A."/>
            <person name="Lebedinsky A.V."/>
        </authorList>
    </citation>
    <scope>NUCLEOTIDE SEQUENCE [LARGE SCALE GENOMIC DNA]</scope>
    <source>
        <strain evidence="17 18">SR</strain>
    </source>
</reference>
<gene>
    <name evidence="13" type="primary">dapB</name>
    <name evidence="17" type="ORF">DXX99_02210</name>
</gene>
<feature type="binding site" evidence="13">
    <location>
        <begin position="97"/>
        <end position="99"/>
    </location>
    <ligand>
        <name>NAD(+)</name>
        <dbReference type="ChEBI" id="CHEBI:57540"/>
    </ligand>
</feature>
<evidence type="ECO:0000256" key="1">
    <source>
        <dbReference type="ARBA" id="ARBA00006642"/>
    </source>
</evidence>
<dbReference type="FunFam" id="3.30.360.10:FF:000009">
    <property type="entry name" value="4-hydroxy-tetrahydrodipicolinate reductase"/>
    <property type="match status" value="1"/>
</dbReference>